<name>A0A7G1PCR3_9ACTN</name>
<feature type="region of interest" description="Disordered" evidence="1">
    <location>
        <begin position="68"/>
        <end position="101"/>
    </location>
</feature>
<dbReference type="Proteomes" id="UP000516444">
    <property type="component" value="Chromosome"/>
</dbReference>
<keyword evidence="3" id="KW-1185">Reference proteome</keyword>
<evidence type="ECO:0000256" key="1">
    <source>
        <dbReference type="SAM" id="MobiDB-lite"/>
    </source>
</evidence>
<dbReference type="AlphaFoldDB" id="A0A7G1PCR3"/>
<proteinExistence type="predicted"/>
<feature type="compositionally biased region" description="Gly residues" evidence="1">
    <location>
        <begin position="86"/>
        <end position="98"/>
    </location>
</feature>
<sequence length="290" mass="27264">MCRVGREGPEKDSPENGSPAKGSPGPDIGRPDDDALGGVLGDVTVTGAGCGSAGGFAGMGRRRLVVSDGASSGAPARRAKGSKALGRGGAKGRGGVPGPGRRAVWPVAVGGSVAGRAGAGLSSPLVTEVRRGVLTGGGGTSGLGASRPTSRGSLAGRGGVSGLRGSRPLSPGALAGRGGTAAHSVPPTGALGAVVGRGGVAVPPGGVSGKRAEAGGGGGVDVGAWGALVGSAVGRRSGKRGASGEEVSRGPAPSDVRGRGGVPVGLGPNQAPVIPGSGVTFPRSVLWEAA</sequence>
<evidence type="ECO:0000313" key="2">
    <source>
        <dbReference type="EMBL" id="BCL31854.1"/>
    </source>
</evidence>
<protein>
    <submittedName>
        <fullName evidence="2">Uncharacterized protein</fullName>
    </submittedName>
</protein>
<accession>A0A7G1PCR3</accession>
<dbReference type="KEGG" id="sgm:GCM10017557_67130"/>
<reference evidence="2 3" key="1">
    <citation type="journal article" date="2014" name="Int. J. Syst. Evol. Microbiol.">
        <title>Complete genome sequence of Corynebacterium casei LMG S-19264T (=DSM 44701T), isolated from a smear-ripened cheese.</title>
        <authorList>
            <consortium name="US DOE Joint Genome Institute (JGI-PGF)"/>
            <person name="Walter F."/>
            <person name="Albersmeier A."/>
            <person name="Kalinowski J."/>
            <person name="Ruckert C."/>
        </authorList>
    </citation>
    <scope>NUCLEOTIDE SEQUENCE [LARGE SCALE GENOMIC DNA]</scope>
    <source>
        <strain evidence="2 3">JCM 4677</strain>
    </source>
</reference>
<feature type="region of interest" description="Disordered" evidence="1">
    <location>
        <begin position="234"/>
        <end position="279"/>
    </location>
</feature>
<feature type="region of interest" description="Disordered" evidence="1">
    <location>
        <begin position="132"/>
        <end position="185"/>
    </location>
</feature>
<feature type="region of interest" description="Disordered" evidence="1">
    <location>
        <begin position="1"/>
        <end position="42"/>
    </location>
</feature>
<evidence type="ECO:0000313" key="3">
    <source>
        <dbReference type="Proteomes" id="UP000516444"/>
    </source>
</evidence>
<gene>
    <name evidence="2" type="ORF">GCM10017557_67130</name>
</gene>
<organism evidence="2 3">
    <name type="scientific">Streptomyces aurantiacus</name>
    <dbReference type="NCBI Taxonomy" id="47760"/>
    <lineage>
        <taxon>Bacteria</taxon>
        <taxon>Bacillati</taxon>
        <taxon>Actinomycetota</taxon>
        <taxon>Actinomycetes</taxon>
        <taxon>Kitasatosporales</taxon>
        <taxon>Streptomycetaceae</taxon>
        <taxon>Streptomyces</taxon>
        <taxon>Streptomyces aurantiacus group</taxon>
    </lineage>
</organism>
<dbReference type="EMBL" id="AP023440">
    <property type="protein sequence ID" value="BCL31854.1"/>
    <property type="molecule type" value="Genomic_DNA"/>
</dbReference>
<feature type="compositionally biased region" description="Basic and acidic residues" evidence="1">
    <location>
        <begin position="1"/>
        <end position="14"/>
    </location>
</feature>